<protein>
    <recommendedName>
        <fullName evidence="10">HOOK N-terminal domain-containing protein</fullName>
    </recommendedName>
</protein>
<gene>
    <name evidence="8" type="ORF">H4R18_003752</name>
</gene>
<name>A0A9W8LFV0_9FUNG</name>
<feature type="compositionally biased region" description="Basic and acidic residues" evidence="5">
    <location>
        <begin position="674"/>
        <end position="683"/>
    </location>
</feature>
<dbReference type="CDD" id="cd22211">
    <property type="entry name" value="HkD_SF"/>
    <property type="match status" value="1"/>
</dbReference>
<dbReference type="Proteomes" id="UP001140217">
    <property type="component" value="Unassembled WGS sequence"/>
</dbReference>
<dbReference type="Gene3D" id="1.10.418.10">
    <property type="entry name" value="Calponin-like domain"/>
    <property type="match status" value="1"/>
</dbReference>
<dbReference type="OrthoDB" id="49395at2759"/>
<feature type="coiled-coil region" evidence="4">
    <location>
        <begin position="462"/>
        <end position="592"/>
    </location>
</feature>
<dbReference type="Pfam" id="PF05622">
    <property type="entry name" value="HOOK"/>
    <property type="match status" value="1"/>
</dbReference>
<dbReference type="PANTHER" id="PTHR18947:SF28">
    <property type="entry name" value="GIRDIN, ISOFORM A"/>
    <property type="match status" value="1"/>
</dbReference>
<comment type="caution">
    <text evidence="8">The sequence shown here is derived from an EMBL/GenBank/DDBJ whole genome shotgun (WGS) entry which is preliminary data.</text>
</comment>
<dbReference type="SUPFAM" id="SSF116907">
    <property type="entry name" value="Hook domain"/>
    <property type="match status" value="1"/>
</dbReference>
<dbReference type="GO" id="GO:0051959">
    <property type="term" value="F:dynein light intermediate chain binding"/>
    <property type="evidence" value="ECO:0007669"/>
    <property type="project" value="TreeGrafter"/>
</dbReference>
<evidence type="ECO:0000256" key="3">
    <source>
        <dbReference type="ARBA" id="ARBA00023054"/>
    </source>
</evidence>
<organism evidence="8 9">
    <name type="scientific">Coemansia javaensis</name>
    <dbReference type="NCBI Taxonomy" id="2761396"/>
    <lineage>
        <taxon>Eukaryota</taxon>
        <taxon>Fungi</taxon>
        <taxon>Fungi incertae sedis</taxon>
        <taxon>Zoopagomycota</taxon>
        <taxon>Kickxellomycotina</taxon>
        <taxon>Kickxellomycetes</taxon>
        <taxon>Kickxellales</taxon>
        <taxon>Kickxellaceae</taxon>
        <taxon>Coemansia</taxon>
    </lineage>
</organism>
<evidence type="ECO:0000256" key="4">
    <source>
        <dbReference type="SAM" id="Coils"/>
    </source>
</evidence>
<dbReference type="GO" id="GO:0031122">
    <property type="term" value="P:cytoplasmic microtubule organization"/>
    <property type="evidence" value="ECO:0007669"/>
    <property type="project" value="InterPro"/>
</dbReference>
<dbReference type="InterPro" id="IPR043936">
    <property type="entry name" value="HOOK_N"/>
</dbReference>
<dbReference type="InterPro" id="IPR008636">
    <property type="entry name" value="Hook_C"/>
</dbReference>
<evidence type="ECO:0000259" key="6">
    <source>
        <dbReference type="Pfam" id="PF05622"/>
    </source>
</evidence>
<feature type="region of interest" description="Disordered" evidence="5">
    <location>
        <begin position="808"/>
        <end position="832"/>
    </location>
</feature>
<dbReference type="GO" id="GO:0030705">
    <property type="term" value="P:cytoskeleton-dependent intracellular transport"/>
    <property type="evidence" value="ECO:0007669"/>
    <property type="project" value="InterPro"/>
</dbReference>
<accession>A0A9W8LFV0</accession>
<dbReference type="GO" id="GO:0005815">
    <property type="term" value="C:microtubule organizing center"/>
    <property type="evidence" value="ECO:0007669"/>
    <property type="project" value="TreeGrafter"/>
</dbReference>
<comment type="subcellular location">
    <subcellularLocation>
        <location evidence="1">Cytoplasm</location>
    </subcellularLocation>
</comment>
<feature type="domain" description="Hook C-terminal" evidence="6">
    <location>
        <begin position="213"/>
        <end position="574"/>
    </location>
</feature>
<keyword evidence="3 4" id="KW-0175">Coiled coil</keyword>
<evidence type="ECO:0000256" key="2">
    <source>
        <dbReference type="ARBA" id="ARBA00022490"/>
    </source>
</evidence>
<evidence type="ECO:0000259" key="7">
    <source>
        <dbReference type="Pfam" id="PF19047"/>
    </source>
</evidence>
<evidence type="ECO:0008006" key="10">
    <source>
        <dbReference type="Google" id="ProtNLM"/>
    </source>
</evidence>
<reference evidence="8" key="1">
    <citation type="submission" date="2022-07" db="EMBL/GenBank/DDBJ databases">
        <title>Phylogenomic reconstructions and comparative analyses of Kickxellomycotina fungi.</title>
        <authorList>
            <person name="Reynolds N.K."/>
            <person name="Stajich J.E."/>
            <person name="Barry K."/>
            <person name="Grigoriev I.V."/>
            <person name="Crous P."/>
            <person name="Smith M.E."/>
        </authorList>
    </citation>
    <scope>NUCLEOTIDE SEQUENCE</scope>
    <source>
        <strain evidence="8">NBRC 105414</strain>
    </source>
</reference>
<dbReference type="Pfam" id="PF19047">
    <property type="entry name" value="HOOK_N"/>
    <property type="match status" value="1"/>
</dbReference>
<dbReference type="EMBL" id="JANBUL010000158">
    <property type="protein sequence ID" value="KAJ2779896.1"/>
    <property type="molecule type" value="Genomic_DNA"/>
</dbReference>
<feature type="coiled-coil region" evidence="4">
    <location>
        <begin position="183"/>
        <end position="435"/>
    </location>
</feature>
<feature type="domain" description="HOOK N-terminal" evidence="7">
    <location>
        <begin position="9"/>
        <end position="145"/>
    </location>
</feature>
<keyword evidence="9" id="KW-1185">Reference proteome</keyword>
<evidence type="ECO:0000256" key="5">
    <source>
        <dbReference type="SAM" id="MobiDB-lite"/>
    </source>
</evidence>
<dbReference type="InterPro" id="IPR036872">
    <property type="entry name" value="CH_dom_sf"/>
</dbReference>
<evidence type="ECO:0000313" key="9">
    <source>
        <dbReference type="Proteomes" id="UP001140217"/>
    </source>
</evidence>
<feature type="region of interest" description="Disordered" evidence="5">
    <location>
        <begin position="674"/>
        <end position="694"/>
    </location>
</feature>
<dbReference type="GO" id="GO:0008017">
    <property type="term" value="F:microtubule binding"/>
    <property type="evidence" value="ECO:0007669"/>
    <property type="project" value="InterPro"/>
</dbReference>
<dbReference type="PANTHER" id="PTHR18947">
    <property type="entry name" value="HOOK PROTEINS"/>
    <property type="match status" value="1"/>
</dbReference>
<sequence>MSQEDIARGFVNWVGTFGSLSKPVASLGDLTDGIALFEICAEVDRQWFKSIRSADIGDNWVLKLNNLKKLYKLVTRYYEEVLGYPASSLAEPSLPAIAKSEDPGELLKLCQLVLTLAVQCENNSVYIGKITTLNEDDQRCLMVSIESVLAQLGDADPEEDPDGQDVDMMDAALGGAADGADPVARLQAELMRSYAEKDVLEKSALELTAEHRQIQTKYEDLLVLNEELKARMEDLEKSMARADKSGKADFLLRAEIDNLKHQLEKADMRNQHAEHASSEQQATIADLTRRLAEASEAAEEAARLRDELQEYKHAADRLVKSEHVIDKYKKKFEESADLRRQVRQLEEQLAQAQDRAQQIEDEYRRVSQLRPTMDSYRDEYTQLEGRHALVVAELSQAAERLRALEAEKERLVQDRQRDQEQISALEESLRELELGAASGAATQAGGATLESGLASAADADSRPALLAKVARLERELSEAQRARSQAPSTDAAGFLEEVADAATREKTQALEELERERELRRRLEAAAVERADELRGAKQASDDAARLRDDLARTTERLVQATGEAAGLQSELAQAREELARARAASLASEQEASLAREALRRFDGSEVASLRRETQSLEDWYAETHEQGKAFKAEVDRLSAENRQLAQHMSRLQGELTQLDIGRRDAEAECRRMQQALERQRAEQASSSHYSQADVDRLQKELISSRDEVHSLQIALKRTKNQCIKLGSMLEQAGVVGGGSGSGGGAAPQDDYKEVLVSLQSQLALKDEQLDSMRAMLREQNNVHLLESRTMVSAWFNLQRQLERQSGFGHSSGMGSAAATARPSGTPASWLGQQRITLDMQLSG</sequence>
<evidence type="ECO:0000313" key="8">
    <source>
        <dbReference type="EMBL" id="KAJ2779896.1"/>
    </source>
</evidence>
<keyword evidence="2" id="KW-0963">Cytoplasm</keyword>
<dbReference type="GO" id="GO:0005737">
    <property type="term" value="C:cytoplasm"/>
    <property type="evidence" value="ECO:0007669"/>
    <property type="project" value="UniProtKB-SubCell"/>
</dbReference>
<dbReference type="AlphaFoldDB" id="A0A9W8LFV0"/>
<evidence type="ECO:0000256" key="1">
    <source>
        <dbReference type="ARBA" id="ARBA00004496"/>
    </source>
</evidence>
<proteinExistence type="predicted"/>